<protein>
    <submittedName>
        <fullName evidence="1">Uncharacterized protein</fullName>
    </submittedName>
</protein>
<organism evidence="1 2">
    <name type="scientific">Artemisia annua</name>
    <name type="common">Sweet wormwood</name>
    <dbReference type="NCBI Taxonomy" id="35608"/>
    <lineage>
        <taxon>Eukaryota</taxon>
        <taxon>Viridiplantae</taxon>
        <taxon>Streptophyta</taxon>
        <taxon>Embryophyta</taxon>
        <taxon>Tracheophyta</taxon>
        <taxon>Spermatophyta</taxon>
        <taxon>Magnoliopsida</taxon>
        <taxon>eudicotyledons</taxon>
        <taxon>Gunneridae</taxon>
        <taxon>Pentapetalae</taxon>
        <taxon>asterids</taxon>
        <taxon>campanulids</taxon>
        <taxon>Asterales</taxon>
        <taxon>Asteraceae</taxon>
        <taxon>Asteroideae</taxon>
        <taxon>Anthemideae</taxon>
        <taxon>Artemisiinae</taxon>
        <taxon>Artemisia</taxon>
    </lineage>
</organism>
<dbReference type="AlphaFoldDB" id="A0A2U1KA76"/>
<evidence type="ECO:0000313" key="2">
    <source>
        <dbReference type="Proteomes" id="UP000245207"/>
    </source>
</evidence>
<proteinExistence type="predicted"/>
<sequence>MKNELKEEMREELKEEMHEELKEETRAYIRDMLVEYGIKSRVTCQTKTKQGNASGRTS</sequence>
<evidence type="ECO:0000313" key="1">
    <source>
        <dbReference type="EMBL" id="PWA29946.1"/>
    </source>
</evidence>
<accession>A0A2U1KA76</accession>
<gene>
    <name evidence="1" type="ORF">CTI12_AA625910</name>
</gene>
<dbReference type="Proteomes" id="UP000245207">
    <property type="component" value="Unassembled WGS sequence"/>
</dbReference>
<name>A0A2U1KA76_ARTAN</name>
<keyword evidence="2" id="KW-1185">Reference proteome</keyword>
<reference evidence="1 2" key="1">
    <citation type="journal article" date="2018" name="Mol. Plant">
        <title>The genome of Artemisia annua provides insight into the evolution of Asteraceae family and artemisinin biosynthesis.</title>
        <authorList>
            <person name="Shen Q."/>
            <person name="Zhang L."/>
            <person name="Liao Z."/>
            <person name="Wang S."/>
            <person name="Yan T."/>
            <person name="Shi P."/>
            <person name="Liu M."/>
            <person name="Fu X."/>
            <person name="Pan Q."/>
            <person name="Wang Y."/>
            <person name="Lv Z."/>
            <person name="Lu X."/>
            <person name="Zhang F."/>
            <person name="Jiang W."/>
            <person name="Ma Y."/>
            <person name="Chen M."/>
            <person name="Hao X."/>
            <person name="Li L."/>
            <person name="Tang Y."/>
            <person name="Lv G."/>
            <person name="Zhou Y."/>
            <person name="Sun X."/>
            <person name="Brodelius P.E."/>
            <person name="Rose J.K.C."/>
            <person name="Tang K."/>
        </authorList>
    </citation>
    <scope>NUCLEOTIDE SEQUENCE [LARGE SCALE GENOMIC DNA]</scope>
    <source>
        <strain evidence="2">cv. Huhao1</strain>
        <tissue evidence="1">Leaf</tissue>
    </source>
</reference>
<dbReference type="EMBL" id="PKPP01026572">
    <property type="protein sequence ID" value="PWA29946.1"/>
    <property type="molecule type" value="Genomic_DNA"/>
</dbReference>
<comment type="caution">
    <text evidence="1">The sequence shown here is derived from an EMBL/GenBank/DDBJ whole genome shotgun (WGS) entry which is preliminary data.</text>
</comment>